<evidence type="ECO:0000313" key="2">
    <source>
        <dbReference type="Proteomes" id="UP000821837"/>
    </source>
</evidence>
<dbReference type="SUPFAM" id="SSF50814">
    <property type="entry name" value="Lipocalins"/>
    <property type="match status" value="1"/>
</dbReference>
<protein>
    <submittedName>
        <fullName evidence="1">Uncharacterized protein</fullName>
    </submittedName>
</protein>
<dbReference type="Gene3D" id="2.40.128.20">
    <property type="match status" value="1"/>
</dbReference>
<evidence type="ECO:0000313" key="1">
    <source>
        <dbReference type="EMBL" id="KAH7956088.1"/>
    </source>
</evidence>
<comment type="caution">
    <text evidence="1">The sequence shown here is derived from an EMBL/GenBank/DDBJ whole genome shotgun (WGS) entry which is preliminary data.</text>
</comment>
<keyword evidence="2" id="KW-1185">Reference proteome</keyword>
<accession>A0A9D4PXA0</accession>
<sequence length="176" mass="19628">MWNVCHVLEYFPSNNTFTIKSRPGPTGPTKVVDSFKLRKEDDRRYLADESLHVLKDKKFYQILDTDYASWALIHHCWENTSGSWFVVALTKPMAEVPANVMQKIQDAMAQSGETRNVTWNRSACMLKKVTIGADMVSAKLAPADTLSLVVATEPVDKLSLVDGEKAPVDKPSLVDG</sequence>
<dbReference type="EMBL" id="JABSTV010001250">
    <property type="protein sequence ID" value="KAH7956088.1"/>
    <property type="molecule type" value="Genomic_DNA"/>
</dbReference>
<dbReference type="Proteomes" id="UP000821837">
    <property type="component" value="Unassembled WGS sequence"/>
</dbReference>
<name>A0A9D4PXA0_RHISA</name>
<proteinExistence type="predicted"/>
<gene>
    <name evidence="1" type="ORF">HPB52_006005</name>
</gene>
<reference evidence="1" key="1">
    <citation type="journal article" date="2020" name="Cell">
        <title>Large-Scale Comparative Analyses of Tick Genomes Elucidate Their Genetic Diversity and Vector Capacities.</title>
        <authorList>
            <consortium name="Tick Genome and Microbiome Consortium (TIGMIC)"/>
            <person name="Jia N."/>
            <person name="Wang J."/>
            <person name="Shi W."/>
            <person name="Du L."/>
            <person name="Sun Y."/>
            <person name="Zhan W."/>
            <person name="Jiang J.F."/>
            <person name="Wang Q."/>
            <person name="Zhang B."/>
            <person name="Ji P."/>
            <person name="Bell-Sakyi L."/>
            <person name="Cui X.M."/>
            <person name="Yuan T.T."/>
            <person name="Jiang B.G."/>
            <person name="Yang W.F."/>
            <person name="Lam T.T."/>
            <person name="Chang Q.C."/>
            <person name="Ding S.J."/>
            <person name="Wang X.J."/>
            <person name="Zhu J.G."/>
            <person name="Ruan X.D."/>
            <person name="Zhao L."/>
            <person name="Wei J.T."/>
            <person name="Ye R.Z."/>
            <person name="Que T.C."/>
            <person name="Du C.H."/>
            <person name="Zhou Y.H."/>
            <person name="Cheng J.X."/>
            <person name="Dai P.F."/>
            <person name="Guo W.B."/>
            <person name="Han X.H."/>
            <person name="Huang E.J."/>
            <person name="Li L.F."/>
            <person name="Wei W."/>
            <person name="Gao Y.C."/>
            <person name="Liu J.Z."/>
            <person name="Shao H.Z."/>
            <person name="Wang X."/>
            <person name="Wang C.C."/>
            <person name="Yang T.C."/>
            <person name="Huo Q.B."/>
            <person name="Li W."/>
            <person name="Chen H.Y."/>
            <person name="Chen S.E."/>
            <person name="Zhou L.G."/>
            <person name="Ni X.B."/>
            <person name="Tian J.H."/>
            <person name="Sheng Y."/>
            <person name="Liu T."/>
            <person name="Pan Y.S."/>
            <person name="Xia L.Y."/>
            <person name="Li J."/>
            <person name="Zhao F."/>
            <person name="Cao W.C."/>
        </authorList>
    </citation>
    <scope>NUCLEOTIDE SEQUENCE</scope>
    <source>
        <strain evidence="1">Rsan-2018</strain>
    </source>
</reference>
<organism evidence="1 2">
    <name type="scientific">Rhipicephalus sanguineus</name>
    <name type="common">Brown dog tick</name>
    <name type="synonym">Ixodes sanguineus</name>
    <dbReference type="NCBI Taxonomy" id="34632"/>
    <lineage>
        <taxon>Eukaryota</taxon>
        <taxon>Metazoa</taxon>
        <taxon>Ecdysozoa</taxon>
        <taxon>Arthropoda</taxon>
        <taxon>Chelicerata</taxon>
        <taxon>Arachnida</taxon>
        <taxon>Acari</taxon>
        <taxon>Parasitiformes</taxon>
        <taxon>Ixodida</taxon>
        <taxon>Ixodoidea</taxon>
        <taxon>Ixodidae</taxon>
        <taxon>Rhipicephalinae</taxon>
        <taxon>Rhipicephalus</taxon>
        <taxon>Rhipicephalus</taxon>
    </lineage>
</organism>
<dbReference type="VEuPathDB" id="VectorBase:RSAN_037104"/>
<dbReference type="InterPro" id="IPR012674">
    <property type="entry name" value="Calycin"/>
</dbReference>
<dbReference type="AlphaFoldDB" id="A0A9D4PXA0"/>
<reference evidence="1" key="2">
    <citation type="submission" date="2021-09" db="EMBL/GenBank/DDBJ databases">
        <authorList>
            <person name="Jia N."/>
            <person name="Wang J."/>
            <person name="Shi W."/>
            <person name="Du L."/>
            <person name="Sun Y."/>
            <person name="Zhan W."/>
            <person name="Jiang J."/>
            <person name="Wang Q."/>
            <person name="Zhang B."/>
            <person name="Ji P."/>
            <person name="Sakyi L.B."/>
            <person name="Cui X."/>
            <person name="Yuan T."/>
            <person name="Jiang B."/>
            <person name="Yang W."/>
            <person name="Lam T.T.-Y."/>
            <person name="Chang Q."/>
            <person name="Ding S."/>
            <person name="Wang X."/>
            <person name="Zhu J."/>
            <person name="Ruan X."/>
            <person name="Zhao L."/>
            <person name="Wei J."/>
            <person name="Que T."/>
            <person name="Du C."/>
            <person name="Cheng J."/>
            <person name="Dai P."/>
            <person name="Han X."/>
            <person name="Huang E."/>
            <person name="Gao Y."/>
            <person name="Liu J."/>
            <person name="Shao H."/>
            <person name="Ye R."/>
            <person name="Li L."/>
            <person name="Wei W."/>
            <person name="Wang X."/>
            <person name="Wang C."/>
            <person name="Huo Q."/>
            <person name="Li W."/>
            <person name="Guo W."/>
            <person name="Chen H."/>
            <person name="Chen S."/>
            <person name="Zhou L."/>
            <person name="Zhou L."/>
            <person name="Ni X."/>
            <person name="Tian J."/>
            <person name="Zhou Y."/>
            <person name="Sheng Y."/>
            <person name="Liu T."/>
            <person name="Pan Y."/>
            <person name="Xia L."/>
            <person name="Li J."/>
            <person name="Zhao F."/>
            <person name="Cao W."/>
        </authorList>
    </citation>
    <scope>NUCLEOTIDE SEQUENCE</scope>
    <source>
        <strain evidence="1">Rsan-2018</strain>
        <tissue evidence="1">Larvae</tissue>
    </source>
</reference>